<reference evidence="1" key="2">
    <citation type="submission" date="2022-01" db="EMBL/GenBank/DDBJ databases">
        <authorList>
            <person name="Yamashiro T."/>
            <person name="Shiraishi A."/>
            <person name="Satake H."/>
            <person name="Nakayama K."/>
        </authorList>
    </citation>
    <scope>NUCLEOTIDE SEQUENCE</scope>
</reference>
<sequence>MVELRADVKLKETHVVVVPKFVGESYTMSTISVEYEWTPPRCSSCKVGLKLSSKVQFKPTKQVYQHVSKKNGASSSWLRKGDNSNVVSSTHRISDKAFGNQAITPLVARINDLESQMLDGKLMLKDDNGKLMLVDDNGKPLKRLMIRLMQIVIVKWARLTMKTSYNDNDFDDCGLTDAHKKFANSFNISLRGQLRWRMMLLVSEPKFLIKMSSRRSEGEESEYPFFEGDGSSSDEWEDYGVAGGDYEGPPIFYDDQYEEESMSVYTDIEDVIDEEEDNMEDVVVVVIDLCSSKIQTTVSVNFSKTVDSNPQELILLKKGNLVEVSILICKKYQEEYLKVTPMDDKFSFKTIKVRGRVIIKKGNLMQGIQIWMLRVQGTSEANSRTSFFQVGENDADMQSIDF</sequence>
<reference evidence="1" key="1">
    <citation type="journal article" date="2022" name="Int. J. Mol. Sci.">
        <title>Draft Genome of Tanacetum Coccineum: Genomic Comparison of Closely Related Tanacetum-Family Plants.</title>
        <authorList>
            <person name="Yamashiro T."/>
            <person name="Shiraishi A."/>
            <person name="Nakayama K."/>
            <person name="Satake H."/>
        </authorList>
    </citation>
    <scope>NUCLEOTIDE SEQUENCE</scope>
</reference>
<organism evidence="1 2">
    <name type="scientific">Tanacetum coccineum</name>
    <dbReference type="NCBI Taxonomy" id="301880"/>
    <lineage>
        <taxon>Eukaryota</taxon>
        <taxon>Viridiplantae</taxon>
        <taxon>Streptophyta</taxon>
        <taxon>Embryophyta</taxon>
        <taxon>Tracheophyta</taxon>
        <taxon>Spermatophyta</taxon>
        <taxon>Magnoliopsida</taxon>
        <taxon>eudicotyledons</taxon>
        <taxon>Gunneridae</taxon>
        <taxon>Pentapetalae</taxon>
        <taxon>asterids</taxon>
        <taxon>campanulids</taxon>
        <taxon>Asterales</taxon>
        <taxon>Asteraceae</taxon>
        <taxon>Asteroideae</taxon>
        <taxon>Anthemideae</taxon>
        <taxon>Anthemidinae</taxon>
        <taxon>Tanacetum</taxon>
    </lineage>
</organism>
<keyword evidence="2" id="KW-1185">Reference proteome</keyword>
<accession>A0ABQ4ZE38</accession>
<dbReference type="Proteomes" id="UP001151760">
    <property type="component" value="Unassembled WGS sequence"/>
</dbReference>
<protein>
    <submittedName>
        <fullName evidence="1">Uncharacterized protein</fullName>
    </submittedName>
</protein>
<gene>
    <name evidence="1" type="ORF">Tco_0771120</name>
</gene>
<evidence type="ECO:0000313" key="2">
    <source>
        <dbReference type="Proteomes" id="UP001151760"/>
    </source>
</evidence>
<proteinExistence type="predicted"/>
<evidence type="ECO:0000313" key="1">
    <source>
        <dbReference type="EMBL" id="GJS88484.1"/>
    </source>
</evidence>
<dbReference type="EMBL" id="BQNB010011276">
    <property type="protein sequence ID" value="GJS88484.1"/>
    <property type="molecule type" value="Genomic_DNA"/>
</dbReference>
<comment type="caution">
    <text evidence="1">The sequence shown here is derived from an EMBL/GenBank/DDBJ whole genome shotgun (WGS) entry which is preliminary data.</text>
</comment>
<name>A0ABQ4ZE38_9ASTR</name>